<dbReference type="PANTHER" id="PTHR43527">
    <property type="entry name" value="4-DIPHOSPHOCYTIDYL-2-C-METHYL-D-ERYTHRITOL KINASE, CHLOROPLASTIC"/>
    <property type="match status" value="1"/>
</dbReference>
<evidence type="ECO:0000256" key="4">
    <source>
        <dbReference type="ARBA" id="ARBA00022679"/>
    </source>
</evidence>
<dbReference type="InterPro" id="IPR006204">
    <property type="entry name" value="GHMP_kinase_N_dom"/>
</dbReference>
<dbReference type="NCBIfam" id="TIGR00154">
    <property type="entry name" value="ispE"/>
    <property type="match status" value="1"/>
</dbReference>
<comment type="similarity">
    <text evidence="1 10">Belongs to the GHMP kinase family. IspE subfamily.</text>
</comment>
<feature type="domain" description="GHMP kinase N-terminal" evidence="11">
    <location>
        <begin position="68"/>
        <end position="145"/>
    </location>
</feature>
<gene>
    <name evidence="10" type="primary">ispE</name>
    <name evidence="13" type="ORF">D1Z90_00305</name>
</gene>
<dbReference type="RefSeq" id="WP_119908768.1">
    <property type="nucleotide sequence ID" value="NZ_QZCH01000001.1"/>
</dbReference>
<protein>
    <recommendedName>
        <fullName evidence="3 10">4-diphosphocytidyl-2-C-methyl-D-erythritol kinase</fullName>
        <shortName evidence="10">CMK</shortName>
        <ecNumber evidence="2 10">2.7.1.148</ecNumber>
    </recommendedName>
    <alternativeName>
        <fullName evidence="9 10">4-(cytidine-5'-diphospho)-2-C-methyl-D-erythritol kinase</fullName>
    </alternativeName>
</protein>
<comment type="catalytic activity">
    <reaction evidence="10">
        <text>4-CDP-2-C-methyl-D-erythritol + ATP = 4-CDP-2-C-methyl-D-erythritol 2-phosphate + ADP + H(+)</text>
        <dbReference type="Rhea" id="RHEA:18437"/>
        <dbReference type="ChEBI" id="CHEBI:15378"/>
        <dbReference type="ChEBI" id="CHEBI:30616"/>
        <dbReference type="ChEBI" id="CHEBI:57823"/>
        <dbReference type="ChEBI" id="CHEBI:57919"/>
        <dbReference type="ChEBI" id="CHEBI:456216"/>
        <dbReference type="EC" id="2.7.1.148"/>
    </reaction>
</comment>
<keyword evidence="6 10" id="KW-0418">Kinase</keyword>
<feature type="active site" evidence="10">
    <location>
        <position position="138"/>
    </location>
</feature>
<accession>A0A418YK61</accession>
<dbReference type="PANTHER" id="PTHR43527:SF2">
    <property type="entry name" value="4-DIPHOSPHOCYTIDYL-2-C-METHYL-D-ERYTHRITOL KINASE, CHLOROPLASTIC"/>
    <property type="match status" value="1"/>
</dbReference>
<dbReference type="OrthoDB" id="9809438at2"/>
<keyword evidence="7 10" id="KW-0067">ATP-binding</keyword>
<evidence type="ECO:0000313" key="13">
    <source>
        <dbReference type="EMBL" id="RJG51220.1"/>
    </source>
</evidence>
<dbReference type="UniPathway" id="UPA00056">
    <property type="reaction ID" value="UER00094"/>
</dbReference>
<comment type="function">
    <text evidence="10">Catalyzes the phosphorylation of the position 2 hydroxy group of 4-diphosphocytidyl-2C-methyl-D-erythritol.</text>
</comment>
<reference evidence="13 14" key="2">
    <citation type="submission" date="2019-01" db="EMBL/GenBank/DDBJ databases">
        <title>Motilimonas pumilus sp. nov., isolated from the gut of sea cucumber (Apostichopus japonicus).</title>
        <authorList>
            <person name="Wang F.-Q."/>
            <person name="Ren L.-H."/>
            <person name="Lin Y.-W."/>
            <person name="Sun G.-H."/>
            <person name="Du Z.-J."/>
            <person name="Zhao J.-X."/>
            <person name="Liu X.-J."/>
            <person name="Liu L.-J."/>
        </authorList>
    </citation>
    <scope>NUCLEOTIDE SEQUENCE [LARGE SCALE GENOMIC DNA]</scope>
    <source>
        <strain evidence="13 14">PLHSC7-2</strain>
    </source>
</reference>
<feature type="domain" description="GHMP kinase C-terminal" evidence="12">
    <location>
        <begin position="194"/>
        <end position="258"/>
    </location>
</feature>
<dbReference type="GO" id="GO:0005524">
    <property type="term" value="F:ATP binding"/>
    <property type="evidence" value="ECO:0007669"/>
    <property type="project" value="UniProtKB-UniRule"/>
</dbReference>
<keyword evidence="14" id="KW-1185">Reference proteome</keyword>
<evidence type="ECO:0000256" key="6">
    <source>
        <dbReference type="ARBA" id="ARBA00022777"/>
    </source>
</evidence>
<dbReference type="InterPro" id="IPR036554">
    <property type="entry name" value="GHMP_kinase_C_sf"/>
</dbReference>
<keyword evidence="5 10" id="KW-0547">Nucleotide-binding</keyword>
<dbReference type="EC" id="2.7.1.148" evidence="2 10"/>
<name>A0A418YK61_9GAMM</name>
<feature type="active site" evidence="10">
    <location>
        <position position="13"/>
    </location>
</feature>
<evidence type="ECO:0000259" key="11">
    <source>
        <dbReference type="Pfam" id="PF00288"/>
    </source>
</evidence>
<dbReference type="Pfam" id="PF00288">
    <property type="entry name" value="GHMP_kinases_N"/>
    <property type="match status" value="1"/>
</dbReference>
<dbReference type="SUPFAM" id="SSF54211">
    <property type="entry name" value="Ribosomal protein S5 domain 2-like"/>
    <property type="match status" value="1"/>
</dbReference>
<dbReference type="Pfam" id="PF08544">
    <property type="entry name" value="GHMP_kinases_C"/>
    <property type="match status" value="1"/>
</dbReference>
<dbReference type="SUPFAM" id="SSF55060">
    <property type="entry name" value="GHMP Kinase, C-terminal domain"/>
    <property type="match status" value="1"/>
</dbReference>
<dbReference type="InterPro" id="IPR004424">
    <property type="entry name" value="IspE"/>
</dbReference>
<evidence type="ECO:0000256" key="9">
    <source>
        <dbReference type="ARBA" id="ARBA00032554"/>
    </source>
</evidence>
<dbReference type="AlphaFoldDB" id="A0A418YK61"/>
<evidence type="ECO:0000256" key="10">
    <source>
        <dbReference type="HAMAP-Rule" id="MF_00061"/>
    </source>
</evidence>
<reference evidence="13 14" key="1">
    <citation type="submission" date="2018-09" db="EMBL/GenBank/DDBJ databases">
        <authorList>
            <person name="Wang F."/>
        </authorList>
    </citation>
    <scope>NUCLEOTIDE SEQUENCE [LARGE SCALE GENOMIC DNA]</scope>
    <source>
        <strain evidence="13 14">PLHSC7-2</strain>
    </source>
</reference>
<dbReference type="Proteomes" id="UP000283255">
    <property type="component" value="Unassembled WGS sequence"/>
</dbReference>
<evidence type="ECO:0000313" key="14">
    <source>
        <dbReference type="Proteomes" id="UP000283255"/>
    </source>
</evidence>
<dbReference type="InterPro" id="IPR013750">
    <property type="entry name" value="GHMP_kinase_C_dom"/>
</dbReference>
<dbReference type="GO" id="GO:0016114">
    <property type="term" value="P:terpenoid biosynthetic process"/>
    <property type="evidence" value="ECO:0007669"/>
    <property type="project" value="UniProtKB-UniRule"/>
</dbReference>
<dbReference type="Gene3D" id="3.30.230.10">
    <property type="match status" value="1"/>
</dbReference>
<evidence type="ECO:0000256" key="8">
    <source>
        <dbReference type="ARBA" id="ARBA00023229"/>
    </source>
</evidence>
<comment type="pathway">
    <text evidence="10">Isoprenoid biosynthesis; isopentenyl diphosphate biosynthesis via DXP pathway; isopentenyl diphosphate from 1-deoxy-D-xylulose 5-phosphate: step 3/6.</text>
</comment>
<proteinExistence type="inferred from homology"/>
<dbReference type="GO" id="GO:0019288">
    <property type="term" value="P:isopentenyl diphosphate biosynthetic process, methylerythritol 4-phosphate pathway"/>
    <property type="evidence" value="ECO:0007669"/>
    <property type="project" value="UniProtKB-UniRule"/>
</dbReference>
<dbReference type="InterPro" id="IPR014721">
    <property type="entry name" value="Ribsml_uS5_D2-typ_fold_subgr"/>
</dbReference>
<evidence type="ECO:0000256" key="1">
    <source>
        <dbReference type="ARBA" id="ARBA00009684"/>
    </source>
</evidence>
<dbReference type="EMBL" id="QZCH01000001">
    <property type="protein sequence ID" value="RJG51220.1"/>
    <property type="molecule type" value="Genomic_DNA"/>
</dbReference>
<evidence type="ECO:0000259" key="12">
    <source>
        <dbReference type="Pfam" id="PF08544"/>
    </source>
</evidence>
<evidence type="ECO:0000256" key="5">
    <source>
        <dbReference type="ARBA" id="ARBA00022741"/>
    </source>
</evidence>
<keyword evidence="8 10" id="KW-0414">Isoprene biosynthesis</keyword>
<evidence type="ECO:0000256" key="7">
    <source>
        <dbReference type="ARBA" id="ARBA00022840"/>
    </source>
</evidence>
<comment type="caution">
    <text evidence="13">The sequence shown here is derived from an EMBL/GenBank/DDBJ whole genome shotgun (WGS) entry which is preliminary data.</text>
</comment>
<dbReference type="HAMAP" id="MF_00061">
    <property type="entry name" value="IspE"/>
    <property type="match status" value="1"/>
</dbReference>
<dbReference type="InterPro" id="IPR020568">
    <property type="entry name" value="Ribosomal_Su5_D2-typ_SF"/>
</dbReference>
<evidence type="ECO:0000256" key="3">
    <source>
        <dbReference type="ARBA" id="ARBA00017473"/>
    </source>
</evidence>
<dbReference type="GO" id="GO:0050515">
    <property type="term" value="F:4-(cytidine 5'-diphospho)-2-C-methyl-D-erythritol kinase activity"/>
    <property type="evidence" value="ECO:0007669"/>
    <property type="project" value="UniProtKB-UniRule"/>
</dbReference>
<evidence type="ECO:0000256" key="2">
    <source>
        <dbReference type="ARBA" id="ARBA00012052"/>
    </source>
</evidence>
<dbReference type="Gene3D" id="3.30.70.890">
    <property type="entry name" value="GHMP kinase, C-terminal domain"/>
    <property type="match status" value="1"/>
</dbReference>
<dbReference type="PIRSF" id="PIRSF010376">
    <property type="entry name" value="IspE"/>
    <property type="match status" value="1"/>
</dbReference>
<feature type="binding site" evidence="10">
    <location>
        <begin position="96"/>
        <end position="106"/>
    </location>
    <ligand>
        <name>ATP</name>
        <dbReference type="ChEBI" id="CHEBI:30616"/>
    </ligand>
</feature>
<sequence length="289" mass="31381">MIHDTLAWPAPAKLNLFLYINGQREDGYHELQTLFQFVDLADSLEVTANNSGDITLTPAIEGVALQDNLIFKAAQALQDASGCQLGAHIKLDKKLPMGGGLGGGSSDAATCLHALNYHWCLGFSDEQLAAIGVKLGADVPIFISGRAAVAEGVGEILHPVNVTESWYVIVKPEVHVSTVDVFKHKLLTRNTKKREIATLLNTPWHNDCESLVKKQYPEVAKAIDALIEYAPSRLTGTGACVFATCASQGQAQNIIDSCPTWLNGFVTQGRNQSALRQRLDYLKNIDDKI</sequence>
<organism evidence="13 14">
    <name type="scientific">Motilimonas pumila</name>
    <dbReference type="NCBI Taxonomy" id="2303987"/>
    <lineage>
        <taxon>Bacteria</taxon>
        <taxon>Pseudomonadati</taxon>
        <taxon>Pseudomonadota</taxon>
        <taxon>Gammaproteobacteria</taxon>
        <taxon>Alteromonadales</taxon>
        <taxon>Alteromonadales genera incertae sedis</taxon>
        <taxon>Motilimonas</taxon>
    </lineage>
</organism>
<keyword evidence="4 10" id="KW-0808">Transferase</keyword>